<dbReference type="AlphaFoldDB" id="A0AAD9H6I6"/>
<dbReference type="EMBL" id="MU843003">
    <property type="protein sequence ID" value="KAK2023360.1"/>
    <property type="molecule type" value="Genomic_DNA"/>
</dbReference>
<dbReference type="Proteomes" id="UP001232148">
    <property type="component" value="Unassembled WGS sequence"/>
</dbReference>
<feature type="region of interest" description="Disordered" evidence="1">
    <location>
        <begin position="248"/>
        <end position="270"/>
    </location>
</feature>
<reference evidence="3" key="1">
    <citation type="submission" date="2021-06" db="EMBL/GenBank/DDBJ databases">
        <title>Comparative genomics, transcriptomics and evolutionary studies reveal genomic signatures of adaptation to plant cell wall in hemibiotrophic fungi.</title>
        <authorList>
            <consortium name="DOE Joint Genome Institute"/>
            <person name="Baroncelli R."/>
            <person name="Diaz J.F."/>
            <person name="Benocci T."/>
            <person name="Peng M."/>
            <person name="Battaglia E."/>
            <person name="Haridas S."/>
            <person name="Andreopoulos W."/>
            <person name="Labutti K."/>
            <person name="Pangilinan J."/>
            <person name="Floch G.L."/>
            <person name="Makela M.R."/>
            <person name="Henrissat B."/>
            <person name="Grigoriev I.V."/>
            <person name="Crouch J.A."/>
            <person name="De Vries R.P."/>
            <person name="Sukno S.A."/>
            <person name="Thon M.R."/>
        </authorList>
    </citation>
    <scope>NUCLEOTIDE SEQUENCE</scope>
    <source>
        <strain evidence="3">MAFF235873</strain>
    </source>
</reference>
<dbReference type="SUPFAM" id="SSF51445">
    <property type="entry name" value="(Trans)glycosidases"/>
    <property type="match status" value="1"/>
</dbReference>
<keyword evidence="4" id="KW-1185">Reference proteome</keyword>
<dbReference type="Pfam" id="PF16862">
    <property type="entry name" value="Glyco_hydro_79C"/>
    <property type="match status" value="1"/>
</dbReference>
<dbReference type="InterPro" id="IPR017853">
    <property type="entry name" value="GH"/>
</dbReference>
<feature type="compositionally biased region" description="Low complexity" evidence="1">
    <location>
        <begin position="426"/>
        <end position="443"/>
    </location>
</feature>
<sequence length="591" mass="62453">MPASIAMPSLGSVVGDELRRLVTAISPAYSLLAWAGLLPHAVDALAVTRDMVPTPVPGPEAASAVFDAFVSYSIEFAFFPDYAGNASAPNTFSENLLANLGALQGARPYIRVGGNTQDYALYNESLPYAVNGTYDFARSRDYPTTIYIGPSFFESYGTFADTKFTHGFNLGLGANRSEGWETLRATVPLACRAIGRDRLDVWEYGNEPDLYSTSAQGPVRPPSWDEAAYVAQWLNGTREIARVLAEACPDHSDPPGPPAFKAPSNGGTANRLRAPAQWAAGLDADRNVALFSTHNYISGAESPGVTLQGTLMNHTRTVESVRAHVREYANMTARFADVPPHILGEHNSLYNQGKPGLSNSFGAALWGVDFNLYAASQGIKRSHMHMGTDYRYQSWQPVHTNTTALGTKAPYYGNVAVAAFLAPPPSSSSSSSDSAPPTPVSVAHIPLGNDADDGLSAAYAAYHGPALARILVVDLHAYNSTVDGAGTAPDPDAGSRPTFTYSFAVPPSWGGGGGGALAAGLRRLRANGSDAVTGITWDGWSYNHELDGGRPVRLANVTVGERAPVVDGGRVTLVLSASEAVVVSAPDDDDS</sequence>
<proteinExistence type="predicted"/>
<protein>
    <submittedName>
        <fullName evidence="3">Beta-glucuronidase</fullName>
    </submittedName>
</protein>
<dbReference type="InterPro" id="IPR031728">
    <property type="entry name" value="GlcAase_C"/>
</dbReference>
<dbReference type="Gene3D" id="3.20.20.80">
    <property type="entry name" value="Glycosidases"/>
    <property type="match status" value="1"/>
</dbReference>
<evidence type="ECO:0000259" key="2">
    <source>
        <dbReference type="Pfam" id="PF16862"/>
    </source>
</evidence>
<name>A0AAD9H6I6_9PEZI</name>
<organism evidence="3 4">
    <name type="scientific">Colletotrichum zoysiae</name>
    <dbReference type="NCBI Taxonomy" id="1216348"/>
    <lineage>
        <taxon>Eukaryota</taxon>
        <taxon>Fungi</taxon>
        <taxon>Dikarya</taxon>
        <taxon>Ascomycota</taxon>
        <taxon>Pezizomycotina</taxon>
        <taxon>Sordariomycetes</taxon>
        <taxon>Hypocreomycetidae</taxon>
        <taxon>Glomerellales</taxon>
        <taxon>Glomerellaceae</taxon>
        <taxon>Colletotrichum</taxon>
        <taxon>Colletotrichum graminicola species complex</taxon>
    </lineage>
</organism>
<feature type="region of interest" description="Disordered" evidence="1">
    <location>
        <begin position="426"/>
        <end position="445"/>
    </location>
</feature>
<evidence type="ECO:0000313" key="3">
    <source>
        <dbReference type="EMBL" id="KAK2023360.1"/>
    </source>
</evidence>
<feature type="domain" description="Beta-glucuronidase C-terminal" evidence="2">
    <location>
        <begin position="458"/>
        <end position="582"/>
    </location>
</feature>
<evidence type="ECO:0000313" key="4">
    <source>
        <dbReference type="Proteomes" id="UP001232148"/>
    </source>
</evidence>
<dbReference type="InterPro" id="IPR052974">
    <property type="entry name" value="GH79_Enzymes"/>
</dbReference>
<evidence type="ECO:0000256" key="1">
    <source>
        <dbReference type="SAM" id="MobiDB-lite"/>
    </source>
</evidence>
<gene>
    <name evidence="3" type="ORF">LX32DRAFT_667417</name>
</gene>
<accession>A0AAD9H6I6</accession>
<dbReference type="PANTHER" id="PTHR36183:SF2">
    <property type="entry name" value="BETA-GLUCURONIDASE C-TERMINAL DOMAIN-CONTAINING PROTEIN"/>
    <property type="match status" value="1"/>
</dbReference>
<comment type="caution">
    <text evidence="3">The sequence shown here is derived from an EMBL/GenBank/DDBJ whole genome shotgun (WGS) entry which is preliminary data.</text>
</comment>
<dbReference type="PANTHER" id="PTHR36183">
    <property type="entry name" value="BETA-GLUCURONIDASE"/>
    <property type="match status" value="1"/>
</dbReference>